<evidence type="ECO:0000256" key="3">
    <source>
        <dbReference type="ARBA" id="ARBA00023002"/>
    </source>
</evidence>
<keyword evidence="2" id="KW-0288">FMN</keyword>
<comment type="similarity">
    <text evidence="5">Belongs to the NtaA/SnaA/DszA monooxygenase family.</text>
</comment>
<accession>A0ABT7SCF7</accession>
<comment type="caution">
    <text evidence="7">The sequence shown here is derived from an EMBL/GenBank/DDBJ whole genome shotgun (WGS) entry which is preliminary data.</text>
</comment>
<dbReference type="RefSeq" id="WP_289453389.1">
    <property type="nucleotide sequence ID" value="NZ_JAUCGQ010000001.1"/>
</dbReference>
<dbReference type="InterPro" id="IPR016215">
    <property type="entry name" value="NTA_MOA"/>
</dbReference>
<proteinExistence type="inferred from homology"/>
<dbReference type="PANTHER" id="PTHR30011:SF16">
    <property type="entry name" value="C2H2 FINGER DOMAIN TRANSCRIPTION FACTOR (EUROFUNG)-RELATED"/>
    <property type="match status" value="1"/>
</dbReference>
<dbReference type="PANTHER" id="PTHR30011">
    <property type="entry name" value="ALKANESULFONATE MONOOXYGENASE-RELATED"/>
    <property type="match status" value="1"/>
</dbReference>
<keyword evidence="1" id="KW-0285">Flavoprotein</keyword>
<dbReference type="SUPFAM" id="SSF51679">
    <property type="entry name" value="Bacterial luciferase-like"/>
    <property type="match status" value="1"/>
</dbReference>
<dbReference type="Proteomes" id="UP001529338">
    <property type="component" value="Unassembled WGS sequence"/>
</dbReference>
<evidence type="ECO:0000313" key="7">
    <source>
        <dbReference type="EMBL" id="MDM7853873.1"/>
    </source>
</evidence>
<feature type="domain" description="Luciferase-like" evidence="6">
    <location>
        <begin position="37"/>
        <end position="308"/>
    </location>
</feature>
<organism evidence="7 8">
    <name type="scientific">Cellulomonas alba</name>
    <dbReference type="NCBI Taxonomy" id="3053467"/>
    <lineage>
        <taxon>Bacteria</taxon>
        <taxon>Bacillati</taxon>
        <taxon>Actinomycetota</taxon>
        <taxon>Actinomycetes</taxon>
        <taxon>Micrococcales</taxon>
        <taxon>Cellulomonadaceae</taxon>
        <taxon>Cellulomonas</taxon>
    </lineage>
</organism>
<name>A0ABT7SCF7_9CELL</name>
<keyword evidence="8" id="KW-1185">Reference proteome</keyword>
<evidence type="ECO:0000313" key="8">
    <source>
        <dbReference type="Proteomes" id="UP001529338"/>
    </source>
</evidence>
<dbReference type="PIRSF" id="PIRSF000337">
    <property type="entry name" value="NTA_MOA"/>
    <property type="match status" value="1"/>
</dbReference>
<evidence type="ECO:0000256" key="2">
    <source>
        <dbReference type="ARBA" id="ARBA00022643"/>
    </source>
</evidence>
<dbReference type="Pfam" id="PF00296">
    <property type="entry name" value="Bac_luciferase"/>
    <property type="match status" value="1"/>
</dbReference>
<sequence>MSAPSTASARRRGPLVHLGVDLTDAGAHPAAWRASGSRPERVFDAARLTELVARAQSGLLDFVALDDAFTLQPRSGGVRGRLDAALVAARLAPRSAGIGLVATVDTTHTEPFHVSKAIATIDHVSQGRAGWQVAWSTSDAAAAAFGRKPPQSEADAIEEADEAAHVIARLWDSWEDDAEIRDVATGRFVDREKLHYVDHEGIRFAVKGPSITPRPPQGRPPVVVPVTGDDALRLAASRADVARVQAATAEEAGELRDRLRSAAQDAERDPDELRVLVDANVVLGADEPTARARFELLQDLDDARWDGSLAHVGTAHTLTSTVEEWVRAGAADGFVLRPASLATDLDAVVAHTVPALQRLGLFRTAYPGTTLRDTLGLARPANVFATSA</sequence>
<evidence type="ECO:0000256" key="1">
    <source>
        <dbReference type="ARBA" id="ARBA00022630"/>
    </source>
</evidence>
<keyword evidence="3" id="KW-0560">Oxidoreductase</keyword>
<evidence type="ECO:0000256" key="4">
    <source>
        <dbReference type="ARBA" id="ARBA00023033"/>
    </source>
</evidence>
<dbReference type="Gene3D" id="3.20.20.30">
    <property type="entry name" value="Luciferase-like domain"/>
    <property type="match status" value="1"/>
</dbReference>
<dbReference type="InterPro" id="IPR036661">
    <property type="entry name" value="Luciferase-like_sf"/>
</dbReference>
<dbReference type="InterPro" id="IPR011251">
    <property type="entry name" value="Luciferase-like_dom"/>
</dbReference>
<dbReference type="EMBL" id="JAUCGQ010000001">
    <property type="protein sequence ID" value="MDM7853873.1"/>
    <property type="molecule type" value="Genomic_DNA"/>
</dbReference>
<protein>
    <submittedName>
        <fullName evidence="7">LLM class flavin-dependent oxidoreductase</fullName>
    </submittedName>
</protein>
<evidence type="ECO:0000256" key="5">
    <source>
        <dbReference type="ARBA" id="ARBA00033748"/>
    </source>
</evidence>
<keyword evidence="4" id="KW-0503">Monooxygenase</keyword>
<dbReference type="InterPro" id="IPR051260">
    <property type="entry name" value="Diverse_substr_monoxygenases"/>
</dbReference>
<gene>
    <name evidence="7" type="ORF">QRT04_02920</name>
</gene>
<reference evidence="7 8" key="1">
    <citation type="submission" date="2023-06" db="EMBL/GenBank/DDBJ databases">
        <title>Cellulomonas sp. MW4 Whole genome sequence.</title>
        <authorList>
            <person name="Park S."/>
        </authorList>
    </citation>
    <scope>NUCLEOTIDE SEQUENCE [LARGE SCALE GENOMIC DNA]</scope>
    <source>
        <strain evidence="7 8">MW4</strain>
    </source>
</reference>
<evidence type="ECO:0000259" key="6">
    <source>
        <dbReference type="Pfam" id="PF00296"/>
    </source>
</evidence>